<name>A0A3M6UHJ6_POCDA</name>
<evidence type="ECO:0000313" key="2">
    <source>
        <dbReference type="Proteomes" id="UP000275408"/>
    </source>
</evidence>
<organism evidence="1 2">
    <name type="scientific">Pocillopora damicornis</name>
    <name type="common">Cauliflower coral</name>
    <name type="synonym">Millepora damicornis</name>
    <dbReference type="NCBI Taxonomy" id="46731"/>
    <lineage>
        <taxon>Eukaryota</taxon>
        <taxon>Metazoa</taxon>
        <taxon>Cnidaria</taxon>
        <taxon>Anthozoa</taxon>
        <taxon>Hexacorallia</taxon>
        <taxon>Scleractinia</taxon>
        <taxon>Astrocoeniina</taxon>
        <taxon>Pocilloporidae</taxon>
        <taxon>Pocillopora</taxon>
    </lineage>
</organism>
<protein>
    <submittedName>
        <fullName evidence="1">Uncharacterized protein</fullName>
    </submittedName>
</protein>
<keyword evidence="2" id="KW-1185">Reference proteome</keyword>
<gene>
    <name evidence="1" type="ORF">pdam_00015566</name>
</gene>
<reference evidence="1 2" key="1">
    <citation type="journal article" date="2018" name="Sci. Rep.">
        <title>Comparative analysis of the Pocillopora damicornis genome highlights role of immune system in coral evolution.</title>
        <authorList>
            <person name="Cunning R."/>
            <person name="Bay R.A."/>
            <person name="Gillette P."/>
            <person name="Baker A.C."/>
            <person name="Traylor-Knowles N."/>
        </authorList>
    </citation>
    <scope>NUCLEOTIDE SEQUENCE [LARGE SCALE GENOMIC DNA]</scope>
    <source>
        <strain evidence="1">RSMAS</strain>
        <tissue evidence="1">Whole animal</tissue>
    </source>
</reference>
<comment type="caution">
    <text evidence="1">The sequence shown here is derived from an EMBL/GenBank/DDBJ whole genome shotgun (WGS) entry which is preliminary data.</text>
</comment>
<evidence type="ECO:0000313" key="1">
    <source>
        <dbReference type="EMBL" id="RMX53115.1"/>
    </source>
</evidence>
<dbReference type="EMBL" id="RCHS01001512">
    <property type="protein sequence ID" value="RMX53115.1"/>
    <property type="molecule type" value="Genomic_DNA"/>
</dbReference>
<dbReference type="AlphaFoldDB" id="A0A3M6UHJ6"/>
<sequence>MAYSSTSVAKIQYAAHQNKFLQKRGLKRKYTDLNVVGAKIAKTEQSMEKFEKHLAIRTCPISLQYSAKPNITPDIIFDKEVKEIKQQAQQGLVDALTSFHKRRLESQRKRANYELSARKNKHVNKQPLKGKHMANIVKSKYKITELRNDISYLKELIYTLANKRDGNKTVCSLTL</sequence>
<proteinExistence type="predicted"/>
<accession>A0A3M6UHJ6</accession>
<dbReference type="Proteomes" id="UP000275408">
    <property type="component" value="Unassembled WGS sequence"/>
</dbReference>